<dbReference type="RefSeq" id="WP_188935388.1">
    <property type="nucleotide sequence ID" value="NZ_BMJC01000004.1"/>
</dbReference>
<dbReference type="InterPro" id="IPR026444">
    <property type="entry name" value="Secre_tail"/>
</dbReference>
<protein>
    <recommendedName>
        <fullName evidence="3">T9SS C-terminal target domain-containing protein</fullName>
    </recommendedName>
</protein>
<sequence>MKNFLSRRAALPKRCITFFIILFCTYNCLAQSVDYGKSYVNITKGVNGGTIEPGDTLEIRATFVVTSGTAKFCSFTDNVPTNTTYLPGTLRILTNEGVIYQQFTDAADGDAGTIAGGVVTINMGTGANAGTGGSVARTGKPSFYGNACIMVAAYRVVINAIAYGTRLFLGGGILSYTNSGGTVIPITFPADSAIIHPNYGICSNVVGANVVQSEFGGTFGSGNTKDRSASVTIPATYTFVPFSSSAGMPNDYYYGISNNTSGGTTVATGYTTSDAWPFPDNSSPSHRIFNSWDIIGDHTGAPTAAGNPPTDDLSGQSGGYMAVINSSYRTDITFVDTVKNLCPLTEYSYSAWFRNMCVKCGCDSNGTSWSSPGYHPQAPGDSTGVHPNLTFAVDGLDYYTTGGIPYSGLWVQKGLVYHTRAGQTSMIITIRNNAPGGGGNDWAIDDISVATCSPNASLVPNSVETVCSGTMDTVGFSISSTFHVYNAWQMQKSTDGGLTWASPGNDSSGLADHGTATLVFDPVSSQYAYTISRNYGLNLTDTSIQYRIILASDTSYLSGSSCSFTGQAVKIVRTPSCLVVLPVEFLSFTGVADSGYAQLHWTAVDETGYETYTVERSDDDVTFMPVGSLHAKSADGTEATYALTDTRPLGNLTYYRVGVARDHYRKYSQEILLGNAGIGFEIKQLSNPFSTSLPFVLTVPQSGRTTVRLLDMYGNRVRQENLSVARGINNMGLSGLGNLPAGVYALQVQYQNKEITRQVIKLTGGQGK</sequence>
<keyword evidence="2" id="KW-1185">Reference proteome</keyword>
<dbReference type="AlphaFoldDB" id="A0A8J2XUY9"/>
<evidence type="ECO:0000313" key="1">
    <source>
        <dbReference type="EMBL" id="GGB13801.1"/>
    </source>
</evidence>
<reference evidence="1" key="2">
    <citation type="submission" date="2020-09" db="EMBL/GenBank/DDBJ databases">
        <authorList>
            <person name="Sun Q."/>
            <person name="Zhou Y."/>
        </authorList>
    </citation>
    <scope>NUCLEOTIDE SEQUENCE</scope>
    <source>
        <strain evidence="1">CGMCC 1.15448</strain>
    </source>
</reference>
<accession>A0A8J2XUY9</accession>
<name>A0A8J2XUY9_9BACT</name>
<dbReference type="EMBL" id="BMJC01000004">
    <property type="protein sequence ID" value="GGB13801.1"/>
    <property type="molecule type" value="Genomic_DNA"/>
</dbReference>
<proteinExistence type="predicted"/>
<comment type="caution">
    <text evidence="1">The sequence shown here is derived from an EMBL/GenBank/DDBJ whole genome shotgun (WGS) entry which is preliminary data.</text>
</comment>
<dbReference type="NCBIfam" id="TIGR04183">
    <property type="entry name" value="Por_Secre_tail"/>
    <property type="match status" value="1"/>
</dbReference>
<organism evidence="1 2">
    <name type="scientific">Puia dinghuensis</name>
    <dbReference type="NCBI Taxonomy" id="1792502"/>
    <lineage>
        <taxon>Bacteria</taxon>
        <taxon>Pseudomonadati</taxon>
        <taxon>Bacteroidota</taxon>
        <taxon>Chitinophagia</taxon>
        <taxon>Chitinophagales</taxon>
        <taxon>Chitinophagaceae</taxon>
        <taxon>Puia</taxon>
    </lineage>
</organism>
<gene>
    <name evidence="1" type="ORF">GCM10011511_41910</name>
</gene>
<evidence type="ECO:0008006" key="3">
    <source>
        <dbReference type="Google" id="ProtNLM"/>
    </source>
</evidence>
<evidence type="ECO:0000313" key="2">
    <source>
        <dbReference type="Proteomes" id="UP000607559"/>
    </source>
</evidence>
<dbReference type="Proteomes" id="UP000607559">
    <property type="component" value="Unassembled WGS sequence"/>
</dbReference>
<reference evidence="1" key="1">
    <citation type="journal article" date="2014" name="Int. J. Syst. Evol. Microbiol.">
        <title>Complete genome sequence of Corynebacterium casei LMG S-19264T (=DSM 44701T), isolated from a smear-ripened cheese.</title>
        <authorList>
            <consortium name="US DOE Joint Genome Institute (JGI-PGF)"/>
            <person name="Walter F."/>
            <person name="Albersmeier A."/>
            <person name="Kalinowski J."/>
            <person name="Ruckert C."/>
        </authorList>
    </citation>
    <scope>NUCLEOTIDE SEQUENCE</scope>
    <source>
        <strain evidence="1">CGMCC 1.15448</strain>
    </source>
</reference>